<feature type="domain" description="SMP-30/Gluconolactonase/LRE-like region" evidence="2">
    <location>
        <begin position="15"/>
        <end position="255"/>
    </location>
</feature>
<dbReference type="SUPFAM" id="SSF63829">
    <property type="entry name" value="Calcium-dependent phosphotriesterase"/>
    <property type="match status" value="1"/>
</dbReference>
<dbReference type="Proteomes" id="UP001242480">
    <property type="component" value="Unassembled WGS sequence"/>
</dbReference>
<dbReference type="InterPro" id="IPR005511">
    <property type="entry name" value="SMP-30"/>
</dbReference>
<organism evidence="3 4">
    <name type="scientific">Labrys wisconsinensis</name>
    <dbReference type="NCBI Taxonomy" id="425677"/>
    <lineage>
        <taxon>Bacteria</taxon>
        <taxon>Pseudomonadati</taxon>
        <taxon>Pseudomonadota</taxon>
        <taxon>Alphaproteobacteria</taxon>
        <taxon>Hyphomicrobiales</taxon>
        <taxon>Xanthobacteraceae</taxon>
        <taxon>Labrys</taxon>
    </lineage>
</organism>
<evidence type="ECO:0000313" key="4">
    <source>
        <dbReference type="Proteomes" id="UP001242480"/>
    </source>
</evidence>
<sequence length="289" mass="31603">MTRRAELLFPAQTELGECPVWDAARDCLFFMDVSEKRLHRLDWRNRALGTLDLPAIGGGLVLGRDGALIAGLQTGLHRIDPERGTVSFLVDPEPDRPDNRLNEAKCDPQGRLWIGSMSTRDRLPCGRLYRMERDGRIAAVLDGIIIPNALVWTGPQTMLFADSARRLIWSFRCDPETGALSERRVWADCSAAPGMPDGIALDAEGCLWNAEFGGGRIVRYDPAGRPIETVPLPATQVTTCAFAGEGLRQLVVVTTKRLLDARGRQAQSHAGDLFVIEPPAPGAPVPLFG</sequence>
<dbReference type="EMBL" id="JAUSVX010000019">
    <property type="protein sequence ID" value="MDQ0474010.1"/>
    <property type="molecule type" value="Genomic_DNA"/>
</dbReference>
<dbReference type="Pfam" id="PF08450">
    <property type="entry name" value="SGL"/>
    <property type="match status" value="1"/>
</dbReference>
<evidence type="ECO:0000256" key="1">
    <source>
        <dbReference type="ARBA" id="ARBA00008853"/>
    </source>
</evidence>
<dbReference type="InterPro" id="IPR013658">
    <property type="entry name" value="SGL"/>
</dbReference>
<dbReference type="PANTHER" id="PTHR10907">
    <property type="entry name" value="REGUCALCIN"/>
    <property type="match status" value="1"/>
</dbReference>
<dbReference type="PANTHER" id="PTHR10907:SF47">
    <property type="entry name" value="REGUCALCIN"/>
    <property type="match status" value="1"/>
</dbReference>
<keyword evidence="4" id="KW-1185">Reference proteome</keyword>
<dbReference type="Gene3D" id="2.120.10.30">
    <property type="entry name" value="TolB, C-terminal domain"/>
    <property type="match status" value="1"/>
</dbReference>
<accession>A0ABU0JI94</accession>
<reference evidence="3 4" key="1">
    <citation type="submission" date="2023-07" db="EMBL/GenBank/DDBJ databases">
        <title>Genomic Encyclopedia of Type Strains, Phase IV (KMG-IV): sequencing the most valuable type-strain genomes for metagenomic binning, comparative biology and taxonomic classification.</title>
        <authorList>
            <person name="Goeker M."/>
        </authorList>
    </citation>
    <scope>NUCLEOTIDE SEQUENCE [LARGE SCALE GENOMIC DNA]</scope>
    <source>
        <strain evidence="3 4">DSM 19619</strain>
    </source>
</reference>
<dbReference type="RefSeq" id="WP_307282906.1">
    <property type="nucleotide sequence ID" value="NZ_JAUSVX010000019.1"/>
</dbReference>
<dbReference type="PRINTS" id="PR01790">
    <property type="entry name" value="SMP30FAMILY"/>
</dbReference>
<comment type="similarity">
    <text evidence="1">Belongs to the SMP-30/CGR1 family.</text>
</comment>
<name>A0ABU0JI94_9HYPH</name>
<evidence type="ECO:0000313" key="3">
    <source>
        <dbReference type="EMBL" id="MDQ0474010.1"/>
    </source>
</evidence>
<protein>
    <submittedName>
        <fullName evidence="3">Sugar lactone lactonase YvrE</fullName>
    </submittedName>
</protein>
<proteinExistence type="inferred from homology"/>
<dbReference type="InterPro" id="IPR011042">
    <property type="entry name" value="6-blade_b-propeller_TolB-like"/>
</dbReference>
<evidence type="ECO:0000259" key="2">
    <source>
        <dbReference type="Pfam" id="PF08450"/>
    </source>
</evidence>
<gene>
    <name evidence="3" type="ORF">QO011_007049</name>
</gene>
<comment type="caution">
    <text evidence="3">The sequence shown here is derived from an EMBL/GenBank/DDBJ whole genome shotgun (WGS) entry which is preliminary data.</text>
</comment>